<name>A0AAP9U7U0_KLEAE</name>
<dbReference type="SUPFAM" id="SSF46785">
    <property type="entry name" value="Winged helix' DNA-binding domain"/>
    <property type="match status" value="1"/>
</dbReference>
<proteinExistence type="inferred from homology"/>
<feature type="domain" description="HTH lysR-type" evidence="5">
    <location>
        <begin position="5"/>
        <end position="62"/>
    </location>
</feature>
<keyword evidence="2" id="KW-0805">Transcription regulation</keyword>
<evidence type="ECO:0000256" key="4">
    <source>
        <dbReference type="ARBA" id="ARBA00023163"/>
    </source>
</evidence>
<dbReference type="RefSeq" id="WP_182015613.1">
    <property type="nucleotide sequence ID" value="NZ_CP055905.1"/>
</dbReference>
<keyword evidence="6" id="KW-0614">Plasmid</keyword>
<evidence type="ECO:0000259" key="5">
    <source>
        <dbReference type="PROSITE" id="PS50931"/>
    </source>
</evidence>
<evidence type="ECO:0000313" key="7">
    <source>
        <dbReference type="Proteomes" id="UP000514462"/>
    </source>
</evidence>
<comment type="similarity">
    <text evidence="1">Belongs to the LysR transcriptional regulatory family.</text>
</comment>
<dbReference type="PANTHER" id="PTHR30118">
    <property type="entry name" value="HTH-TYPE TRANSCRIPTIONAL REGULATOR LEUO-RELATED"/>
    <property type="match status" value="1"/>
</dbReference>
<dbReference type="SUPFAM" id="SSF53850">
    <property type="entry name" value="Periplasmic binding protein-like II"/>
    <property type="match status" value="1"/>
</dbReference>
<sequence>MINDLDLKVLKAIHILCQSGSVSKTAEILEVTPGAVSYLINKARKATGTSLFFRSRHGMEPDALAKELSERYVSISEGFSLTHDESAINSRAMIISAYSLAELLLSLAVIEDENNYPELIFHRQKYDDTERLIKLRNREVDLDIGTRLPVDNSIVQISFFAGNAGVLARKNHPTVKDKVTLQDWQNNQHAIWLRGMHFINDDFDKTQKFYELSSQRNISLTASSSLNLINLCSLSDTLILVPALVGRKLSEIMPVNWFYPPAEIDMRYESFIHYHRSMAGNQSIKNLVKLFFKAFDV</sequence>
<dbReference type="Gene3D" id="1.10.10.10">
    <property type="entry name" value="Winged helix-like DNA-binding domain superfamily/Winged helix DNA-binding domain"/>
    <property type="match status" value="1"/>
</dbReference>
<dbReference type="InterPro" id="IPR036390">
    <property type="entry name" value="WH_DNA-bd_sf"/>
</dbReference>
<evidence type="ECO:0000256" key="1">
    <source>
        <dbReference type="ARBA" id="ARBA00009437"/>
    </source>
</evidence>
<dbReference type="Pfam" id="PF00126">
    <property type="entry name" value="HTH_1"/>
    <property type="match status" value="1"/>
</dbReference>
<reference evidence="7" key="1">
    <citation type="submission" date="2020-06" db="EMBL/GenBank/DDBJ databases">
        <title>REHAB project genomes.</title>
        <authorList>
            <person name="Shaw L.P."/>
        </authorList>
    </citation>
    <scope>NUCLEOTIDE SEQUENCE [LARGE SCALE GENOMIC DNA]</scope>
    <source>
        <strain evidence="7">RHBSTW-00938</strain>
        <plasmid evidence="7">prhbstw-00938_2</plasmid>
    </source>
</reference>
<dbReference type="AlphaFoldDB" id="A0AAP9U7U0"/>
<dbReference type="InterPro" id="IPR036388">
    <property type="entry name" value="WH-like_DNA-bd_sf"/>
</dbReference>
<dbReference type="InterPro" id="IPR000847">
    <property type="entry name" value="LysR_HTH_N"/>
</dbReference>
<dbReference type="GO" id="GO:0003677">
    <property type="term" value="F:DNA binding"/>
    <property type="evidence" value="ECO:0007669"/>
    <property type="project" value="UniProtKB-KW"/>
</dbReference>
<gene>
    <name evidence="6" type="ORF">HV331_25250</name>
</gene>
<dbReference type="InterPro" id="IPR050389">
    <property type="entry name" value="LysR-type_TF"/>
</dbReference>
<evidence type="ECO:0000313" key="6">
    <source>
        <dbReference type="EMBL" id="QMR42838.1"/>
    </source>
</evidence>
<dbReference type="PROSITE" id="PS50931">
    <property type="entry name" value="HTH_LYSR"/>
    <property type="match status" value="1"/>
</dbReference>
<protein>
    <submittedName>
        <fullName evidence="6">LysR family transcriptional regulator</fullName>
    </submittedName>
</protein>
<keyword evidence="4" id="KW-0804">Transcription</keyword>
<geneLocation type="plasmid" evidence="7">
    <name>prhbstw-00938_2</name>
</geneLocation>
<accession>A0AAP9U7U0</accession>
<evidence type="ECO:0000256" key="3">
    <source>
        <dbReference type="ARBA" id="ARBA00023125"/>
    </source>
</evidence>
<keyword evidence="3" id="KW-0238">DNA-binding</keyword>
<dbReference type="PANTHER" id="PTHR30118:SF10">
    <property type="entry name" value="LYSR FAMILY TRANSCRIPTIONAL REGULATOR"/>
    <property type="match status" value="1"/>
</dbReference>
<evidence type="ECO:0000256" key="2">
    <source>
        <dbReference type="ARBA" id="ARBA00023015"/>
    </source>
</evidence>
<dbReference type="EMBL" id="CP055905">
    <property type="protein sequence ID" value="QMR42838.1"/>
    <property type="molecule type" value="Genomic_DNA"/>
</dbReference>
<organism evidence="6 7">
    <name type="scientific">Klebsiella aerogenes</name>
    <name type="common">Enterobacter aerogenes</name>
    <dbReference type="NCBI Taxonomy" id="548"/>
    <lineage>
        <taxon>Bacteria</taxon>
        <taxon>Pseudomonadati</taxon>
        <taxon>Pseudomonadota</taxon>
        <taxon>Gammaproteobacteria</taxon>
        <taxon>Enterobacterales</taxon>
        <taxon>Enterobacteriaceae</taxon>
        <taxon>Klebsiella/Raoultella group</taxon>
        <taxon>Klebsiella</taxon>
    </lineage>
</organism>
<dbReference type="Proteomes" id="UP000514462">
    <property type="component" value="Plasmid pRHBSTW-00938_2"/>
</dbReference>
<dbReference type="GO" id="GO:0003700">
    <property type="term" value="F:DNA-binding transcription factor activity"/>
    <property type="evidence" value="ECO:0007669"/>
    <property type="project" value="InterPro"/>
</dbReference>
<dbReference type="Gene3D" id="3.40.190.10">
    <property type="entry name" value="Periplasmic binding protein-like II"/>
    <property type="match status" value="2"/>
</dbReference>